<feature type="transmembrane region" description="Helical" evidence="2">
    <location>
        <begin position="67"/>
        <end position="87"/>
    </location>
</feature>
<keyword evidence="2" id="KW-1133">Transmembrane helix</keyword>
<organism evidence="3 4">
    <name type="scientific">Pseudomarimonas arenosa</name>
    <dbReference type="NCBI Taxonomy" id="2774145"/>
    <lineage>
        <taxon>Bacteria</taxon>
        <taxon>Pseudomonadati</taxon>
        <taxon>Pseudomonadota</taxon>
        <taxon>Gammaproteobacteria</taxon>
        <taxon>Lysobacterales</taxon>
        <taxon>Lysobacteraceae</taxon>
        <taxon>Pseudomarimonas</taxon>
    </lineage>
</organism>
<keyword evidence="4" id="KW-1185">Reference proteome</keyword>
<feature type="transmembrane region" description="Helical" evidence="2">
    <location>
        <begin position="7"/>
        <end position="29"/>
    </location>
</feature>
<evidence type="ECO:0000256" key="1">
    <source>
        <dbReference type="ARBA" id="ARBA00010894"/>
    </source>
</evidence>
<evidence type="ECO:0000313" key="4">
    <source>
        <dbReference type="Proteomes" id="UP000613768"/>
    </source>
</evidence>
<gene>
    <name evidence="3" type="ORF">IFO71_07490</name>
</gene>
<evidence type="ECO:0000256" key="2">
    <source>
        <dbReference type="SAM" id="Phobius"/>
    </source>
</evidence>
<evidence type="ECO:0000313" key="3">
    <source>
        <dbReference type="EMBL" id="MBD8525581.1"/>
    </source>
</evidence>
<dbReference type="EMBL" id="JACYTR010000010">
    <property type="protein sequence ID" value="MBD8525581.1"/>
    <property type="molecule type" value="Genomic_DNA"/>
</dbReference>
<keyword evidence="2" id="KW-0472">Membrane</keyword>
<dbReference type="GO" id="GO:0016020">
    <property type="term" value="C:membrane"/>
    <property type="evidence" value="ECO:0007669"/>
    <property type="project" value="InterPro"/>
</dbReference>
<feature type="transmembrane region" description="Helical" evidence="2">
    <location>
        <begin position="161"/>
        <end position="182"/>
    </location>
</feature>
<dbReference type="PANTHER" id="PTHR33219">
    <property type="entry name" value="YLMG HOMOLOG PROTEIN 2, CHLOROPLASTIC"/>
    <property type="match status" value="1"/>
</dbReference>
<feature type="transmembrane region" description="Helical" evidence="2">
    <location>
        <begin position="99"/>
        <end position="123"/>
    </location>
</feature>
<dbReference type="RefSeq" id="WP_192028927.1">
    <property type="nucleotide sequence ID" value="NZ_JACYTR010000010.1"/>
</dbReference>
<dbReference type="Pfam" id="PF02325">
    <property type="entry name" value="CCB3_YggT"/>
    <property type="match status" value="2"/>
</dbReference>
<sequence length="191" mass="20838">MGYFTTAGLLIVDTLFYLLSFVFLLRVLLQLVGANFYNPICQFFFKATNPILVPLRKLLPPIGRLDVSAVLILLLIQVLHVVVVAGLSGRGLHPLALPILALAGALNILLQVLFWSIIIRIIISFVAADSYHPVVPIMAQITEPVMAPFRRLLPATGGLDFSPLLATLAIMLARILLLAPLYDLAAWVSMG</sequence>
<comment type="similarity">
    <text evidence="1">Belongs to the YggT family.</text>
</comment>
<dbReference type="PANTHER" id="PTHR33219:SF14">
    <property type="entry name" value="PROTEIN COFACTOR ASSEMBLY OF COMPLEX C SUBUNIT B CCB3, CHLOROPLASTIC-RELATED"/>
    <property type="match status" value="1"/>
</dbReference>
<proteinExistence type="inferred from homology"/>
<keyword evidence="2" id="KW-0812">Transmembrane</keyword>
<protein>
    <submittedName>
        <fullName evidence="3">YggT family protein</fullName>
    </submittedName>
</protein>
<accession>A0AAW3ZMF6</accession>
<dbReference type="AlphaFoldDB" id="A0AAW3ZMF6"/>
<reference evidence="3 4" key="1">
    <citation type="submission" date="2020-09" db="EMBL/GenBank/DDBJ databases">
        <title>Pseudoxanthomonas sp. CAU 1598 isolated from sand of Yaerae Beach.</title>
        <authorList>
            <person name="Kim W."/>
        </authorList>
    </citation>
    <scope>NUCLEOTIDE SEQUENCE [LARGE SCALE GENOMIC DNA]</scope>
    <source>
        <strain evidence="3 4">CAU 1598</strain>
    </source>
</reference>
<comment type="caution">
    <text evidence="3">The sequence shown here is derived from an EMBL/GenBank/DDBJ whole genome shotgun (WGS) entry which is preliminary data.</text>
</comment>
<dbReference type="Proteomes" id="UP000613768">
    <property type="component" value="Unassembled WGS sequence"/>
</dbReference>
<dbReference type="InterPro" id="IPR003425">
    <property type="entry name" value="CCB3/YggT"/>
</dbReference>
<name>A0AAW3ZMF6_9GAMM</name>